<evidence type="ECO:0000256" key="3">
    <source>
        <dbReference type="SAM" id="Phobius"/>
    </source>
</evidence>
<dbReference type="GO" id="GO:0009898">
    <property type="term" value="C:cytoplasmic side of plasma membrane"/>
    <property type="evidence" value="ECO:0007669"/>
    <property type="project" value="UniProtKB-ARBA"/>
</dbReference>
<feature type="compositionally biased region" description="Acidic residues" evidence="2">
    <location>
        <begin position="1"/>
        <end position="14"/>
    </location>
</feature>
<keyword evidence="6" id="KW-1185">Reference proteome</keyword>
<dbReference type="Gene3D" id="3.30.479.30">
    <property type="entry name" value="Band 7 domain"/>
    <property type="match status" value="1"/>
</dbReference>
<dbReference type="InterPro" id="IPR043202">
    <property type="entry name" value="Band-7_stomatin-like"/>
</dbReference>
<dbReference type="WBParaSite" id="ECPE_0001633401-mRNA-1">
    <property type="protein sequence ID" value="ECPE_0001633401-mRNA-1"/>
    <property type="gene ID" value="ECPE_0001633401"/>
</dbReference>
<evidence type="ECO:0000313" key="6">
    <source>
        <dbReference type="Proteomes" id="UP000272942"/>
    </source>
</evidence>
<dbReference type="FunFam" id="3.30.479.30:FF:000004">
    <property type="entry name" value="Putative membrane protease family, stomatin"/>
    <property type="match status" value="1"/>
</dbReference>
<dbReference type="AlphaFoldDB" id="A0A183BAQ6"/>
<feature type="transmembrane region" description="Helical" evidence="3">
    <location>
        <begin position="65"/>
        <end position="90"/>
    </location>
</feature>
<gene>
    <name evidence="5" type="ORF">ECPE_LOCUS16291</name>
</gene>
<protein>
    <submittedName>
        <fullName evidence="7">PHB domain-containing protein</fullName>
    </submittedName>
</protein>
<evidence type="ECO:0000259" key="4">
    <source>
        <dbReference type="SMART" id="SM00244"/>
    </source>
</evidence>
<accession>A0A183BAQ6</accession>
<feature type="region of interest" description="Disordered" evidence="2">
    <location>
        <begin position="1"/>
        <end position="44"/>
    </location>
</feature>
<reference evidence="5 6" key="2">
    <citation type="submission" date="2018-11" db="EMBL/GenBank/DDBJ databases">
        <authorList>
            <consortium name="Pathogen Informatics"/>
        </authorList>
    </citation>
    <scope>NUCLEOTIDE SEQUENCE [LARGE SCALE GENOMIC DNA]</scope>
    <source>
        <strain evidence="5 6">Egypt</strain>
    </source>
</reference>
<evidence type="ECO:0000256" key="2">
    <source>
        <dbReference type="SAM" id="MobiDB-lite"/>
    </source>
</evidence>
<name>A0A183BAQ6_9TREM</name>
<keyword evidence="3" id="KW-0812">Transmembrane</keyword>
<dbReference type="EMBL" id="UZAN01063689">
    <property type="protein sequence ID" value="VDP93563.1"/>
    <property type="molecule type" value="Genomic_DNA"/>
</dbReference>
<dbReference type="PANTHER" id="PTHR10264">
    <property type="entry name" value="BAND 7 PROTEIN-RELATED"/>
    <property type="match status" value="1"/>
</dbReference>
<feature type="domain" description="Band 7" evidence="4">
    <location>
        <begin position="85"/>
        <end position="230"/>
    </location>
</feature>
<dbReference type="InterPro" id="IPR001972">
    <property type="entry name" value="Stomatin_HflK_fam"/>
</dbReference>
<dbReference type="SMART" id="SM00244">
    <property type="entry name" value="PHB"/>
    <property type="match status" value="1"/>
</dbReference>
<organism evidence="7">
    <name type="scientific">Echinostoma caproni</name>
    <dbReference type="NCBI Taxonomy" id="27848"/>
    <lineage>
        <taxon>Eukaryota</taxon>
        <taxon>Metazoa</taxon>
        <taxon>Spiralia</taxon>
        <taxon>Lophotrochozoa</taxon>
        <taxon>Platyhelminthes</taxon>
        <taxon>Trematoda</taxon>
        <taxon>Digenea</taxon>
        <taxon>Plagiorchiida</taxon>
        <taxon>Echinostomata</taxon>
        <taxon>Echinostomatoidea</taxon>
        <taxon>Echinostomatidae</taxon>
        <taxon>Echinostoma</taxon>
    </lineage>
</organism>
<reference evidence="7" key="1">
    <citation type="submission" date="2016-06" db="UniProtKB">
        <authorList>
            <consortium name="WormBaseParasite"/>
        </authorList>
    </citation>
    <scope>IDENTIFICATION</scope>
</reference>
<evidence type="ECO:0000313" key="5">
    <source>
        <dbReference type="EMBL" id="VDP93563.1"/>
    </source>
</evidence>
<dbReference type="Pfam" id="PF01145">
    <property type="entry name" value="Band_7"/>
    <property type="match status" value="1"/>
</dbReference>
<dbReference type="Proteomes" id="UP000272942">
    <property type="component" value="Unassembled WGS sequence"/>
</dbReference>
<sequence length="230" mass="25932">MSELFEENETDANVEDNKRVRRRARPTSPSAHVQVTPIPDPQDFPAPILTEPIDLEPEGHGCCGYLFITLAFLFYLILFPLTVWFSFTVIQSYERGIVLRLGKLRKQNGSPILGSGIQFLLPFVDKMMKVDMRTVTVNIPPQDVLTRDSVTVGVDAIVYMRVIHPAQALLCVQNWSVSAEMLAVSLLRTVIGNYRLGELLSYREQIDAKLKKQLDEATVAWGINVSRMLV</sequence>
<dbReference type="InterPro" id="IPR036013">
    <property type="entry name" value="Band_7/SPFH_dom_sf"/>
</dbReference>
<dbReference type="PRINTS" id="PR00721">
    <property type="entry name" value="STOMATIN"/>
</dbReference>
<keyword evidence="3" id="KW-0472">Membrane</keyword>
<evidence type="ECO:0000256" key="1">
    <source>
        <dbReference type="ARBA" id="ARBA00008164"/>
    </source>
</evidence>
<proteinExistence type="inferred from homology"/>
<evidence type="ECO:0000313" key="7">
    <source>
        <dbReference type="WBParaSite" id="ECPE_0001633401-mRNA-1"/>
    </source>
</evidence>
<comment type="similarity">
    <text evidence="1">Belongs to the band 7/mec-2 family.</text>
</comment>
<dbReference type="PANTHER" id="PTHR10264:SF19">
    <property type="entry name" value="AT06885P-RELATED"/>
    <property type="match status" value="1"/>
</dbReference>
<dbReference type="InterPro" id="IPR001107">
    <property type="entry name" value="Band_7"/>
</dbReference>
<dbReference type="OrthoDB" id="2105077at2759"/>
<dbReference type="SUPFAM" id="SSF117892">
    <property type="entry name" value="Band 7/SPFH domain"/>
    <property type="match status" value="1"/>
</dbReference>
<keyword evidence="3" id="KW-1133">Transmembrane helix</keyword>